<name>A0A8T9BRA8_9HELO</name>
<protein>
    <submittedName>
        <fullName evidence="6">Monooxygenase asqM</fullName>
    </submittedName>
</protein>
<evidence type="ECO:0000313" key="7">
    <source>
        <dbReference type="Proteomes" id="UP000469558"/>
    </source>
</evidence>
<evidence type="ECO:0000259" key="5">
    <source>
        <dbReference type="Pfam" id="PF01494"/>
    </source>
</evidence>
<dbReference type="PANTHER" id="PTHR46972">
    <property type="entry name" value="MONOOXYGENASE ASQM-RELATED"/>
    <property type="match status" value="1"/>
</dbReference>
<keyword evidence="4 6" id="KW-0503">Monooxygenase</keyword>
<comment type="caution">
    <text evidence="6">The sequence shown here is derived from an EMBL/GenBank/DDBJ whole genome shotgun (WGS) entry which is preliminary data.</text>
</comment>
<dbReference type="AlphaFoldDB" id="A0A8T9BRA8"/>
<keyword evidence="7" id="KW-1185">Reference proteome</keyword>
<dbReference type="InterPro" id="IPR036188">
    <property type="entry name" value="FAD/NAD-bd_sf"/>
</dbReference>
<evidence type="ECO:0000256" key="4">
    <source>
        <dbReference type="ARBA" id="ARBA00023033"/>
    </source>
</evidence>
<dbReference type="EMBL" id="QGMK01002799">
    <property type="protein sequence ID" value="TVY55956.1"/>
    <property type="molecule type" value="Genomic_DNA"/>
</dbReference>
<evidence type="ECO:0000313" key="6">
    <source>
        <dbReference type="EMBL" id="TVY55956.1"/>
    </source>
</evidence>
<dbReference type="InterPro" id="IPR002938">
    <property type="entry name" value="FAD-bd"/>
</dbReference>
<gene>
    <name evidence="6" type="primary">asqM_1</name>
    <name evidence="6" type="ORF">LSUE1_G010286</name>
</gene>
<sequence length="380" mass="41873">SLLHKTHPITVFELRPQPSPSALQTPSGSLDLHEGTGLLALEKCNLLSQFKQASNKDCTEETTMVDMSGEVRFHDKGESKGSDRPEISRNVLSHMLLSTIPPSVLRWNTKILSVTPGKERAWKFSISVDKQEPQEEEFDLVVGADGAWSKARLALPDAEKPVYSGISYLLLTIPRLSEKHNALVGTGSYMAYGEHKTMVSQRSVGGSTRMYLMITTPSPTYFADEGFADLSPAALKEKLLSPGGLFSNWGEEIKDLIAAGCAEEEKEPEARPLYAHPVGKFWTHTPGLTLIGDAAHLTTPNGEGVNVAMADALDLSEAILSSDGEEELDEKIKAYEEKMRVRGTESMEDAVKMKELMFERPGAFLEMIMGFSEKNEKPEW</sequence>
<organism evidence="6 7">
    <name type="scientific">Lachnellula suecica</name>
    <dbReference type="NCBI Taxonomy" id="602035"/>
    <lineage>
        <taxon>Eukaryota</taxon>
        <taxon>Fungi</taxon>
        <taxon>Dikarya</taxon>
        <taxon>Ascomycota</taxon>
        <taxon>Pezizomycotina</taxon>
        <taxon>Leotiomycetes</taxon>
        <taxon>Helotiales</taxon>
        <taxon>Lachnaceae</taxon>
        <taxon>Lachnellula</taxon>
    </lineage>
</organism>
<keyword evidence="3" id="KW-0560">Oxidoreductase</keyword>
<dbReference type="SUPFAM" id="SSF51905">
    <property type="entry name" value="FAD/NAD(P)-binding domain"/>
    <property type="match status" value="1"/>
</dbReference>
<dbReference type="Pfam" id="PF01494">
    <property type="entry name" value="FAD_binding_3"/>
    <property type="match status" value="1"/>
</dbReference>
<keyword evidence="2" id="KW-0274">FAD</keyword>
<feature type="non-terminal residue" evidence="6">
    <location>
        <position position="1"/>
    </location>
</feature>
<proteinExistence type="predicted"/>
<accession>A0A8T9BRA8</accession>
<dbReference type="GO" id="GO:0071949">
    <property type="term" value="F:FAD binding"/>
    <property type="evidence" value="ECO:0007669"/>
    <property type="project" value="InterPro"/>
</dbReference>
<dbReference type="OrthoDB" id="655030at2759"/>
<feature type="domain" description="FAD-binding" evidence="5">
    <location>
        <begin position="288"/>
        <end position="346"/>
    </location>
</feature>
<dbReference type="Gene3D" id="3.50.50.60">
    <property type="entry name" value="FAD/NAD(P)-binding domain"/>
    <property type="match status" value="1"/>
</dbReference>
<evidence type="ECO:0000256" key="2">
    <source>
        <dbReference type="ARBA" id="ARBA00022827"/>
    </source>
</evidence>
<keyword evidence="1" id="KW-0285">Flavoprotein</keyword>
<evidence type="ECO:0000256" key="3">
    <source>
        <dbReference type="ARBA" id="ARBA00023002"/>
    </source>
</evidence>
<evidence type="ECO:0000256" key="1">
    <source>
        <dbReference type="ARBA" id="ARBA00022630"/>
    </source>
</evidence>
<dbReference type="Proteomes" id="UP000469558">
    <property type="component" value="Unassembled WGS sequence"/>
</dbReference>
<dbReference type="GO" id="GO:0004497">
    <property type="term" value="F:monooxygenase activity"/>
    <property type="evidence" value="ECO:0007669"/>
    <property type="project" value="UniProtKB-KW"/>
</dbReference>
<dbReference type="PANTHER" id="PTHR46972:SF1">
    <property type="entry name" value="FAD DEPENDENT OXIDOREDUCTASE DOMAIN-CONTAINING PROTEIN"/>
    <property type="match status" value="1"/>
</dbReference>
<reference evidence="6 7" key="1">
    <citation type="submission" date="2018-05" db="EMBL/GenBank/DDBJ databases">
        <title>Genome sequencing and assembly of the regulated plant pathogen Lachnellula willkommii and related sister species for the development of diagnostic species identification markers.</title>
        <authorList>
            <person name="Giroux E."/>
            <person name="Bilodeau G."/>
        </authorList>
    </citation>
    <scope>NUCLEOTIDE SEQUENCE [LARGE SCALE GENOMIC DNA]</scope>
    <source>
        <strain evidence="6 7">CBS 268.59</strain>
    </source>
</reference>